<dbReference type="EMBL" id="SDRB02008087">
    <property type="protein sequence ID" value="THG10014.1"/>
    <property type="molecule type" value="Genomic_DNA"/>
</dbReference>
<dbReference type="GO" id="GO:0008234">
    <property type="term" value="F:cysteine-type peptidase activity"/>
    <property type="evidence" value="ECO:0007669"/>
    <property type="project" value="UniProtKB-KW"/>
</dbReference>
<sequence>MGWLWSFVLLPLLFHVPTSLSSLTSDLFDSWCKNHGKTYSSEQEKLYRLKVFQENYDFVSHHNTMPNSTYTLSLNAFADLTHHEFKASRLGLSSSDLSTFNFKPSIDESSDVLFDVPSSVDWRKSGVVTGVKDQGSCGSMIAFCGRLRASGLVVGNPLGKYSRCSDDGGPDADCKACKSGRVCSSSASPLRKGNKDKPHIFGGRHLLAHGGVANPEGSLGLALVLGWCACWAFSATGAIEGINKIVTGSLVSLSEQELVDCDRSYNSGCEGGLMDYAYQFVVQNHGIDTEEDYPYQGAGRSCNKEKLKRHVVTIDGYTDVPPNNEKRLLQAVATQPGIFTGPCSTALDHAVLIVGYGSENGVDYWILKNSWGSHWGTNGYMQMLRNSGNSQGVCGINTLASYPVKTNPNPPPPPTPGPTKCNIFTSCSQGETCCCASRVLGVCFSWKCCELDSAVCCKDHRHCCPHDYPICDTRRKQCLKQTGNGTMVKGLEKKGFFGRSDGWGSLFRVWNM</sequence>
<dbReference type="SMART" id="SM00645">
    <property type="entry name" value="Pept_C1"/>
    <property type="match status" value="1"/>
</dbReference>
<dbReference type="Pfam" id="PF00396">
    <property type="entry name" value="Granulin"/>
    <property type="match status" value="1"/>
</dbReference>
<evidence type="ECO:0000313" key="12">
    <source>
        <dbReference type="Proteomes" id="UP000306102"/>
    </source>
</evidence>
<keyword evidence="7" id="KW-0732">Signal</keyword>
<feature type="domain" description="Peptidase C1A papain C-terminal" evidence="9">
    <location>
        <begin position="116"/>
        <end position="404"/>
    </location>
</feature>
<dbReference type="GO" id="GO:0006508">
    <property type="term" value="P:proteolysis"/>
    <property type="evidence" value="ECO:0007669"/>
    <property type="project" value="UniProtKB-KW"/>
</dbReference>
<keyword evidence="4" id="KW-0788">Thiol protease</keyword>
<dbReference type="PANTHER" id="PTHR12411">
    <property type="entry name" value="CYSTEINE PROTEASE FAMILY C1-RELATED"/>
    <property type="match status" value="1"/>
</dbReference>
<keyword evidence="6" id="KW-0325">Glycoprotein</keyword>
<dbReference type="PRINTS" id="PR00705">
    <property type="entry name" value="PAPAIN"/>
</dbReference>
<feature type="domain" description="Granulins" evidence="8">
    <location>
        <begin position="421"/>
        <end position="478"/>
    </location>
</feature>
<evidence type="ECO:0000313" key="11">
    <source>
        <dbReference type="EMBL" id="THG10014.1"/>
    </source>
</evidence>
<accession>A0A4S4E3I0</accession>
<feature type="domain" description="Cathepsin propeptide inhibitor" evidence="10">
    <location>
        <begin position="28"/>
        <end position="85"/>
    </location>
</feature>
<keyword evidence="3" id="KW-0378">Hydrolase</keyword>
<keyword evidence="5" id="KW-1015">Disulfide bond</keyword>
<dbReference type="InterPro" id="IPR039417">
    <property type="entry name" value="Peptidase_C1A_papain-like"/>
</dbReference>
<dbReference type="InterPro" id="IPR000118">
    <property type="entry name" value="Granulin"/>
</dbReference>
<evidence type="ECO:0000256" key="2">
    <source>
        <dbReference type="ARBA" id="ARBA00022670"/>
    </source>
</evidence>
<dbReference type="SUPFAM" id="SSF57277">
    <property type="entry name" value="Granulin repeat"/>
    <property type="match status" value="1"/>
</dbReference>
<evidence type="ECO:0000256" key="4">
    <source>
        <dbReference type="ARBA" id="ARBA00022807"/>
    </source>
</evidence>
<dbReference type="CDD" id="cd02248">
    <property type="entry name" value="Peptidase_C1A"/>
    <property type="match status" value="1"/>
</dbReference>
<dbReference type="InterPro" id="IPR037277">
    <property type="entry name" value="Granulin_sf"/>
</dbReference>
<proteinExistence type="inferred from homology"/>
<dbReference type="InterPro" id="IPR013128">
    <property type="entry name" value="Peptidase_C1A"/>
</dbReference>
<evidence type="ECO:0000259" key="8">
    <source>
        <dbReference type="SMART" id="SM00277"/>
    </source>
</evidence>
<dbReference type="InterPro" id="IPR013201">
    <property type="entry name" value="Prot_inhib_I29"/>
</dbReference>
<gene>
    <name evidence="11" type="ORF">TEA_024130</name>
</gene>
<dbReference type="PROSITE" id="PS00639">
    <property type="entry name" value="THIOL_PROTEASE_HIS"/>
    <property type="match status" value="1"/>
</dbReference>
<organism evidence="11 12">
    <name type="scientific">Camellia sinensis var. sinensis</name>
    <name type="common">China tea</name>
    <dbReference type="NCBI Taxonomy" id="542762"/>
    <lineage>
        <taxon>Eukaryota</taxon>
        <taxon>Viridiplantae</taxon>
        <taxon>Streptophyta</taxon>
        <taxon>Embryophyta</taxon>
        <taxon>Tracheophyta</taxon>
        <taxon>Spermatophyta</taxon>
        <taxon>Magnoliopsida</taxon>
        <taxon>eudicotyledons</taxon>
        <taxon>Gunneridae</taxon>
        <taxon>Pentapetalae</taxon>
        <taxon>asterids</taxon>
        <taxon>Ericales</taxon>
        <taxon>Theaceae</taxon>
        <taxon>Camellia</taxon>
    </lineage>
</organism>
<dbReference type="Pfam" id="PF08246">
    <property type="entry name" value="Inhibitor_I29"/>
    <property type="match status" value="1"/>
</dbReference>
<dbReference type="Gene3D" id="3.90.70.10">
    <property type="entry name" value="Cysteine proteinases"/>
    <property type="match status" value="2"/>
</dbReference>
<dbReference type="AlphaFoldDB" id="A0A4S4E3I0"/>
<evidence type="ECO:0000256" key="1">
    <source>
        <dbReference type="ARBA" id="ARBA00008455"/>
    </source>
</evidence>
<comment type="similarity">
    <text evidence="1">Belongs to the peptidase C1 family.</text>
</comment>
<dbReference type="Proteomes" id="UP000306102">
    <property type="component" value="Unassembled WGS sequence"/>
</dbReference>
<evidence type="ECO:0000256" key="6">
    <source>
        <dbReference type="ARBA" id="ARBA00023180"/>
    </source>
</evidence>
<evidence type="ECO:0000256" key="7">
    <source>
        <dbReference type="SAM" id="SignalP"/>
    </source>
</evidence>
<dbReference type="SUPFAM" id="SSF54001">
    <property type="entry name" value="Cysteine proteinases"/>
    <property type="match status" value="2"/>
</dbReference>
<dbReference type="InterPro" id="IPR025660">
    <property type="entry name" value="Pept_his_AS"/>
</dbReference>
<dbReference type="Gene3D" id="2.10.25.160">
    <property type="entry name" value="Granulin"/>
    <property type="match status" value="1"/>
</dbReference>
<comment type="caution">
    <text evidence="11">The sequence shown here is derived from an EMBL/GenBank/DDBJ whole genome shotgun (WGS) entry which is preliminary data.</text>
</comment>
<evidence type="ECO:0000259" key="10">
    <source>
        <dbReference type="SMART" id="SM00848"/>
    </source>
</evidence>
<feature type="chain" id="PRO_5020336366" evidence="7">
    <location>
        <begin position="22"/>
        <end position="512"/>
    </location>
</feature>
<dbReference type="Gene3D" id="1.10.287.2250">
    <property type="match status" value="1"/>
</dbReference>
<protein>
    <submittedName>
        <fullName evidence="11">Uncharacterized protein</fullName>
    </submittedName>
</protein>
<evidence type="ECO:0000256" key="5">
    <source>
        <dbReference type="ARBA" id="ARBA00023157"/>
    </source>
</evidence>
<evidence type="ECO:0000259" key="9">
    <source>
        <dbReference type="SMART" id="SM00645"/>
    </source>
</evidence>
<evidence type="ECO:0000256" key="3">
    <source>
        <dbReference type="ARBA" id="ARBA00022801"/>
    </source>
</evidence>
<dbReference type="InterPro" id="IPR000668">
    <property type="entry name" value="Peptidase_C1A_C"/>
</dbReference>
<keyword evidence="2" id="KW-0645">Protease</keyword>
<dbReference type="InterPro" id="IPR038765">
    <property type="entry name" value="Papain-like_cys_pep_sf"/>
</dbReference>
<feature type="signal peptide" evidence="7">
    <location>
        <begin position="1"/>
        <end position="21"/>
    </location>
</feature>
<dbReference type="STRING" id="542762.A0A4S4E3I0"/>
<reference evidence="11 12" key="1">
    <citation type="journal article" date="2018" name="Proc. Natl. Acad. Sci. U.S.A.">
        <title>Draft genome sequence of Camellia sinensis var. sinensis provides insights into the evolution of the tea genome and tea quality.</title>
        <authorList>
            <person name="Wei C."/>
            <person name="Yang H."/>
            <person name="Wang S."/>
            <person name="Zhao J."/>
            <person name="Liu C."/>
            <person name="Gao L."/>
            <person name="Xia E."/>
            <person name="Lu Y."/>
            <person name="Tai Y."/>
            <person name="She G."/>
            <person name="Sun J."/>
            <person name="Cao H."/>
            <person name="Tong W."/>
            <person name="Gao Q."/>
            <person name="Li Y."/>
            <person name="Deng W."/>
            <person name="Jiang X."/>
            <person name="Wang W."/>
            <person name="Chen Q."/>
            <person name="Zhang S."/>
            <person name="Li H."/>
            <person name="Wu J."/>
            <person name="Wang P."/>
            <person name="Li P."/>
            <person name="Shi C."/>
            <person name="Zheng F."/>
            <person name="Jian J."/>
            <person name="Huang B."/>
            <person name="Shan D."/>
            <person name="Shi M."/>
            <person name="Fang C."/>
            <person name="Yue Y."/>
            <person name="Li F."/>
            <person name="Li D."/>
            <person name="Wei S."/>
            <person name="Han B."/>
            <person name="Jiang C."/>
            <person name="Yin Y."/>
            <person name="Xia T."/>
            <person name="Zhang Z."/>
            <person name="Bennetzen J.L."/>
            <person name="Zhao S."/>
            <person name="Wan X."/>
        </authorList>
    </citation>
    <scope>NUCLEOTIDE SEQUENCE [LARGE SCALE GENOMIC DNA]</scope>
    <source>
        <strain evidence="12">cv. Shuchazao</strain>
        <tissue evidence="11">Leaf</tissue>
    </source>
</reference>
<dbReference type="PROSITE" id="PS00640">
    <property type="entry name" value="THIOL_PROTEASE_ASN"/>
    <property type="match status" value="1"/>
</dbReference>
<name>A0A4S4E3I0_CAMSN</name>
<dbReference type="Pfam" id="PF00112">
    <property type="entry name" value="Peptidase_C1"/>
    <property type="match status" value="3"/>
</dbReference>
<dbReference type="FunFam" id="2.10.25.160:FF:000002">
    <property type="entry name" value="Cysteine protease 1"/>
    <property type="match status" value="1"/>
</dbReference>
<dbReference type="SMART" id="SM00277">
    <property type="entry name" value="GRAN"/>
    <property type="match status" value="1"/>
</dbReference>
<dbReference type="InterPro" id="IPR025661">
    <property type="entry name" value="Pept_asp_AS"/>
</dbReference>
<dbReference type="SMART" id="SM00848">
    <property type="entry name" value="Inhibitor_I29"/>
    <property type="match status" value="1"/>
</dbReference>
<keyword evidence="12" id="KW-1185">Reference proteome</keyword>